<evidence type="ECO:0000313" key="1">
    <source>
        <dbReference type="EMBL" id="GAA1754993.1"/>
    </source>
</evidence>
<dbReference type="RefSeq" id="WP_344081223.1">
    <property type="nucleotide sequence ID" value="NZ_BAAALS010000012.1"/>
</dbReference>
<protein>
    <submittedName>
        <fullName evidence="1">Uncharacterized protein</fullName>
    </submittedName>
</protein>
<evidence type="ECO:0000313" key="2">
    <source>
        <dbReference type="Proteomes" id="UP001500655"/>
    </source>
</evidence>
<comment type="caution">
    <text evidence="1">The sequence shown here is derived from an EMBL/GenBank/DDBJ whole genome shotgun (WGS) entry which is preliminary data.</text>
</comment>
<reference evidence="2" key="1">
    <citation type="journal article" date="2019" name="Int. J. Syst. Evol. Microbiol.">
        <title>The Global Catalogue of Microorganisms (GCM) 10K type strain sequencing project: providing services to taxonomists for standard genome sequencing and annotation.</title>
        <authorList>
            <consortium name="The Broad Institute Genomics Platform"/>
            <consortium name="The Broad Institute Genome Sequencing Center for Infectious Disease"/>
            <person name="Wu L."/>
            <person name="Ma J."/>
        </authorList>
    </citation>
    <scope>NUCLEOTIDE SEQUENCE [LARGE SCALE GENOMIC DNA]</scope>
    <source>
        <strain evidence="2">JCM 13249</strain>
    </source>
</reference>
<dbReference type="Proteomes" id="UP001500655">
    <property type="component" value="Unassembled WGS sequence"/>
</dbReference>
<accession>A0ABN2KFP3</accession>
<organism evidence="1 2">
    <name type="scientific">Luedemannella helvata</name>
    <dbReference type="NCBI Taxonomy" id="349315"/>
    <lineage>
        <taxon>Bacteria</taxon>
        <taxon>Bacillati</taxon>
        <taxon>Actinomycetota</taxon>
        <taxon>Actinomycetes</taxon>
        <taxon>Micromonosporales</taxon>
        <taxon>Micromonosporaceae</taxon>
        <taxon>Luedemannella</taxon>
    </lineage>
</organism>
<keyword evidence="2" id="KW-1185">Reference proteome</keyword>
<gene>
    <name evidence="1" type="ORF">GCM10009681_27660</name>
</gene>
<sequence>MTTVDQWRRVDVPRLRGGRPAIVRGPAPELAGPADPVALATDVTAGLADRFTDVWAVDAVAERAGVRLVHAATGPDGEGVVIETLVGADVACWVSPVPRYLAEREAARRAIAGRPPSAAHPSDPDSGVRVAEAYLSCVPEPLVVRCRGPLAHLLPADRAVPASTVPGLLFALVGCGPRPLPGDGSMVVTTRSTLDRLLAADGALSGVPEAVDFDSSGAAEFVARRPAHWWLDWSYGRDVAQLPADEDWSTAVVQRQGRLEVLDAGPDGGLWRVLTDLPEALADDLAAAPGEEPVALVRSTGLAVFDELAQLVA</sequence>
<name>A0ABN2KFP3_9ACTN</name>
<proteinExistence type="predicted"/>
<dbReference type="EMBL" id="BAAALS010000012">
    <property type="protein sequence ID" value="GAA1754993.1"/>
    <property type="molecule type" value="Genomic_DNA"/>
</dbReference>